<dbReference type="EMBL" id="BMAO01031634">
    <property type="protein sequence ID" value="GFQ76653.1"/>
    <property type="molecule type" value="Genomic_DNA"/>
</dbReference>
<feature type="chain" id="PRO_5036460931" evidence="1">
    <location>
        <begin position="26"/>
        <end position="161"/>
    </location>
</feature>
<evidence type="ECO:0000313" key="3">
    <source>
        <dbReference type="Proteomes" id="UP000887116"/>
    </source>
</evidence>
<evidence type="ECO:0000256" key="1">
    <source>
        <dbReference type="SAM" id="SignalP"/>
    </source>
</evidence>
<dbReference type="OrthoDB" id="6428838at2759"/>
<keyword evidence="3" id="KW-1185">Reference proteome</keyword>
<proteinExistence type="predicted"/>
<sequence>MIIMKRLEFWRFFLFLFVLIPVCSCVEDAYVDCAHHEICKESNGFERTLHCVDMLSDLDLELLFEIVQDFYPGIKEREPLLEEICKDIPKAKEAFNHYYDERLKMNADMSPEGTRKMTEARDNRQQLGQAETVVQAHTTIELVLIFLTYHNMCELRSFTQQ</sequence>
<feature type="signal peptide" evidence="1">
    <location>
        <begin position="1"/>
        <end position="25"/>
    </location>
</feature>
<keyword evidence="1" id="KW-0732">Signal</keyword>
<evidence type="ECO:0000313" key="2">
    <source>
        <dbReference type="EMBL" id="GFQ76653.1"/>
    </source>
</evidence>
<protein>
    <submittedName>
        <fullName evidence="2">Uncharacterized protein</fullName>
    </submittedName>
</protein>
<dbReference type="AlphaFoldDB" id="A0A8X6KMV0"/>
<organism evidence="2 3">
    <name type="scientific">Trichonephila clavata</name>
    <name type="common">Joro spider</name>
    <name type="synonym">Nephila clavata</name>
    <dbReference type="NCBI Taxonomy" id="2740835"/>
    <lineage>
        <taxon>Eukaryota</taxon>
        <taxon>Metazoa</taxon>
        <taxon>Ecdysozoa</taxon>
        <taxon>Arthropoda</taxon>
        <taxon>Chelicerata</taxon>
        <taxon>Arachnida</taxon>
        <taxon>Araneae</taxon>
        <taxon>Araneomorphae</taxon>
        <taxon>Entelegynae</taxon>
        <taxon>Araneoidea</taxon>
        <taxon>Nephilidae</taxon>
        <taxon>Trichonephila</taxon>
    </lineage>
</organism>
<comment type="caution">
    <text evidence="2">The sequence shown here is derived from an EMBL/GenBank/DDBJ whole genome shotgun (WGS) entry which is preliminary data.</text>
</comment>
<name>A0A8X6KMV0_TRICU</name>
<dbReference type="Proteomes" id="UP000887116">
    <property type="component" value="Unassembled WGS sequence"/>
</dbReference>
<gene>
    <name evidence="2" type="ORF">TNCT_697171</name>
</gene>
<accession>A0A8X6KMV0</accession>
<reference evidence="2" key="1">
    <citation type="submission" date="2020-07" db="EMBL/GenBank/DDBJ databases">
        <title>Multicomponent nature underlies the extraordinary mechanical properties of spider dragline silk.</title>
        <authorList>
            <person name="Kono N."/>
            <person name="Nakamura H."/>
            <person name="Mori M."/>
            <person name="Yoshida Y."/>
            <person name="Ohtoshi R."/>
            <person name="Malay A.D."/>
            <person name="Moran D.A.P."/>
            <person name="Tomita M."/>
            <person name="Numata K."/>
            <person name="Arakawa K."/>
        </authorList>
    </citation>
    <scope>NUCLEOTIDE SEQUENCE</scope>
</reference>